<dbReference type="Gene3D" id="3.90.230.10">
    <property type="entry name" value="Creatinase/methionine aminopeptidase superfamily"/>
    <property type="match status" value="1"/>
</dbReference>
<dbReference type="GO" id="GO:0004190">
    <property type="term" value="F:aspartic-type endopeptidase activity"/>
    <property type="evidence" value="ECO:0007669"/>
    <property type="project" value="InterPro"/>
</dbReference>
<feature type="domain" description="Creatinase N-terminal" evidence="2">
    <location>
        <begin position="60"/>
        <end position="194"/>
    </location>
</feature>
<dbReference type="GO" id="GO:0008235">
    <property type="term" value="F:metalloexopeptidase activity"/>
    <property type="evidence" value="ECO:0007669"/>
    <property type="project" value="UniProtKB-ARBA"/>
</dbReference>
<keyword evidence="3" id="KW-0378">Hydrolase</keyword>
<dbReference type="OrthoDB" id="9806388at2"/>
<dbReference type="Proteomes" id="UP000295668">
    <property type="component" value="Unassembled WGS sequence"/>
</dbReference>
<dbReference type="PANTHER" id="PTHR46112">
    <property type="entry name" value="AMINOPEPTIDASE"/>
    <property type="match status" value="1"/>
</dbReference>
<dbReference type="InterPro" id="IPR029149">
    <property type="entry name" value="Creatin/AminoP/Spt16_N"/>
</dbReference>
<keyword evidence="4" id="KW-1185">Reference proteome</keyword>
<dbReference type="InterPro" id="IPR000587">
    <property type="entry name" value="Creatinase_N"/>
</dbReference>
<dbReference type="PRINTS" id="PR00599">
    <property type="entry name" value="MAPEPTIDASE"/>
</dbReference>
<dbReference type="EMBL" id="SJCY01000005">
    <property type="protein sequence ID" value="TDG36229.1"/>
    <property type="molecule type" value="Genomic_DNA"/>
</dbReference>
<reference evidence="3 4" key="1">
    <citation type="submission" date="2019-02" db="EMBL/GenBank/DDBJ databases">
        <title>Pedobacter sp. nov., a novel speices isolated from soil of pinguins habitat in Antarcitica.</title>
        <authorList>
            <person name="He R.-H."/>
        </authorList>
    </citation>
    <scope>NUCLEOTIDE SEQUENCE [LARGE SCALE GENOMIC DNA]</scope>
    <source>
        <strain evidence="3 4">E01020</strain>
    </source>
</reference>
<evidence type="ECO:0000259" key="2">
    <source>
        <dbReference type="Pfam" id="PF01321"/>
    </source>
</evidence>
<evidence type="ECO:0000313" key="3">
    <source>
        <dbReference type="EMBL" id="TDG36229.1"/>
    </source>
</evidence>
<dbReference type="InterPro" id="IPR001714">
    <property type="entry name" value="Pept_M24_MAP"/>
</dbReference>
<dbReference type="PROSITE" id="PS00141">
    <property type="entry name" value="ASP_PROTEASE"/>
    <property type="match status" value="1"/>
</dbReference>
<gene>
    <name evidence="3" type="ORF">EZJ43_09505</name>
</gene>
<evidence type="ECO:0000259" key="1">
    <source>
        <dbReference type="Pfam" id="PF00557"/>
    </source>
</evidence>
<feature type="domain" description="Peptidase M24" evidence="1">
    <location>
        <begin position="202"/>
        <end position="407"/>
    </location>
</feature>
<dbReference type="GO" id="GO:0004177">
    <property type="term" value="F:aminopeptidase activity"/>
    <property type="evidence" value="ECO:0007669"/>
    <property type="project" value="UniProtKB-KW"/>
</dbReference>
<dbReference type="Pfam" id="PF00557">
    <property type="entry name" value="Peptidase_M24"/>
    <property type="match status" value="1"/>
</dbReference>
<proteinExistence type="predicted"/>
<keyword evidence="3" id="KW-0031">Aminopeptidase</keyword>
<name>A0A4R5MM80_9SPHI</name>
<dbReference type="PANTHER" id="PTHR46112:SF3">
    <property type="entry name" value="AMINOPEPTIDASE YPDF"/>
    <property type="match status" value="1"/>
</dbReference>
<dbReference type="InterPro" id="IPR001969">
    <property type="entry name" value="Aspartic_peptidase_AS"/>
</dbReference>
<dbReference type="AlphaFoldDB" id="A0A4R5MM80"/>
<protein>
    <submittedName>
        <fullName evidence="3">Aminopeptidase P family protein</fullName>
    </submittedName>
</protein>
<dbReference type="SUPFAM" id="SSF53092">
    <property type="entry name" value="Creatinase/prolidase N-terminal domain"/>
    <property type="match status" value="1"/>
</dbReference>
<dbReference type="SUPFAM" id="SSF55920">
    <property type="entry name" value="Creatinase/aminopeptidase"/>
    <property type="match status" value="1"/>
</dbReference>
<organism evidence="3 4">
    <name type="scientific">Pedobacter changchengzhani</name>
    <dbReference type="NCBI Taxonomy" id="2529274"/>
    <lineage>
        <taxon>Bacteria</taxon>
        <taxon>Pseudomonadati</taxon>
        <taxon>Bacteroidota</taxon>
        <taxon>Sphingobacteriia</taxon>
        <taxon>Sphingobacteriales</taxon>
        <taxon>Sphingobacteriaceae</taxon>
        <taxon>Pedobacter</taxon>
    </lineage>
</organism>
<dbReference type="Pfam" id="PF01321">
    <property type="entry name" value="Creatinase_N"/>
    <property type="match status" value="1"/>
</dbReference>
<sequence>MILKRKDFLRASAIVLSASIIPGINQSFANENFSRTEESNQPPLLSGDANPITKEEREGRIAKAQALLVKNKMGALILDSGTSLTYFTGLKWWPSERTMVAIIPARGGVKYVCPAFEEGRFREGLTIGNEVYIWQEDESPYQLIAKVLKNAGIVSEAIGIEEGTRFFVYDGIQKAAPNLKCVSGDPISVECRMIKSDAEIALMQKANDITLAAIKFGVSQLKEGMSQGELSSIINKAQQDLGGEPDFALCLFGKDAAFPHGTKTPAKLKRGEIVLMDVGCRVHGYSSDITRTIVFDAEPTARQLFVWNLEKEAQTAGFNAAKNGMPLGDIDKAARKVITDAKFGPDYKLPGLPHRTGHGIGMDGHEWGNALKGNERLLQPGMCFSIEPMIAIPGEFGIRLEDCVHMTADGPKWFSKTSKSLTDPFG</sequence>
<dbReference type="Gene3D" id="3.40.350.10">
    <property type="entry name" value="Creatinase/prolidase N-terminal domain"/>
    <property type="match status" value="1"/>
</dbReference>
<dbReference type="InterPro" id="IPR036005">
    <property type="entry name" value="Creatinase/aminopeptidase-like"/>
</dbReference>
<evidence type="ECO:0000313" key="4">
    <source>
        <dbReference type="Proteomes" id="UP000295668"/>
    </source>
</evidence>
<dbReference type="GO" id="GO:0006508">
    <property type="term" value="P:proteolysis"/>
    <property type="evidence" value="ECO:0007669"/>
    <property type="project" value="InterPro"/>
</dbReference>
<dbReference type="InterPro" id="IPR050659">
    <property type="entry name" value="Peptidase_M24B"/>
</dbReference>
<dbReference type="RefSeq" id="WP_133262475.1">
    <property type="nucleotide sequence ID" value="NZ_SJCY01000005.1"/>
</dbReference>
<accession>A0A4R5MM80</accession>
<comment type="caution">
    <text evidence="3">The sequence shown here is derived from an EMBL/GenBank/DDBJ whole genome shotgun (WGS) entry which is preliminary data.</text>
</comment>
<keyword evidence="3" id="KW-0645">Protease</keyword>
<dbReference type="InterPro" id="IPR000994">
    <property type="entry name" value="Pept_M24"/>
</dbReference>